<dbReference type="Proteomes" id="UP001498398">
    <property type="component" value="Unassembled WGS sequence"/>
</dbReference>
<evidence type="ECO:0008006" key="3">
    <source>
        <dbReference type="Google" id="ProtNLM"/>
    </source>
</evidence>
<sequence length="691" mass="76470">MCTPLPSSPTSSSHTMPHPQLPPDVWHHIALFLSPQAISSLWTLNSVFFNLAMDIKYQQISFSYLSKRMLRVLRRLKESNEVRRRVRVLYLYPGFLREALEQEKERDAKEKEKERDSSLLGKLGEIAGQIRERYHHPKSTSNPAKIKTAQDLVQMMIQTLSLLPNLQEYHIAWSGLPTLPNSVPVPLLRAPFKSGLLKRIYFDISLDKLEALFPLERDDLHGVEETQLFLRAPSCNASHTRPRLHFPPLPNLTHLTIQAFDALPSSSSLDIFTALNTLPRLHTLSLNIPISSYPFLGSPRSVRDFVYRHRGTLRMISLRGNDLGSLPVSGSTSGESGSLDTWLREALLPPPSLNLDIEHLEINLSLLPLSPILTFLQSLSSSSSNLTALKLTTNASGGGSGGRFLSSEELECLLDTLSPSSASTSSTSSCSPSPLTCTFPSSSTFLSASLPASPISTTVELESLTLPLQTLSPTTFDILSSSPALRYLKKLEVKVRDGVVCGEGEVVLNLNLNFGLGLGLGLSSWIAAVVPEGKEETEEGDEEKGEERVTVLEALSPSPSPSSEGEVRGEKEKVAEVYHCRRYPGRYGTPGQDEEQIDRFLDTMLTRARCSSYAHWGLERLKLVLLSSSSAVNSQVELGLGTGMRRRKVFEFDFTLPPTTPSRTRGGTQLEMDPEGKWREVFEECFMPSSL</sequence>
<dbReference type="EMBL" id="JBANRG010000048">
    <property type="protein sequence ID" value="KAK7445107.1"/>
    <property type="molecule type" value="Genomic_DNA"/>
</dbReference>
<keyword evidence="2" id="KW-1185">Reference proteome</keyword>
<evidence type="ECO:0000313" key="1">
    <source>
        <dbReference type="EMBL" id="KAK7445107.1"/>
    </source>
</evidence>
<organism evidence="1 2">
    <name type="scientific">Marasmiellus scandens</name>
    <dbReference type="NCBI Taxonomy" id="2682957"/>
    <lineage>
        <taxon>Eukaryota</taxon>
        <taxon>Fungi</taxon>
        <taxon>Dikarya</taxon>
        <taxon>Basidiomycota</taxon>
        <taxon>Agaricomycotina</taxon>
        <taxon>Agaricomycetes</taxon>
        <taxon>Agaricomycetidae</taxon>
        <taxon>Agaricales</taxon>
        <taxon>Marasmiineae</taxon>
        <taxon>Omphalotaceae</taxon>
        <taxon>Marasmiellus</taxon>
    </lineage>
</organism>
<name>A0ABR1J3I9_9AGAR</name>
<proteinExistence type="predicted"/>
<evidence type="ECO:0000313" key="2">
    <source>
        <dbReference type="Proteomes" id="UP001498398"/>
    </source>
</evidence>
<protein>
    <recommendedName>
        <fullName evidence="3">F-box domain-containing protein</fullName>
    </recommendedName>
</protein>
<comment type="caution">
    <text evidence="1">The sequence shown here is derived from an EMBL/GenBank/DDBJ whole genome shotgun (WGS) entry which is preliminary data.</text>
</comment>
<reference evidence="1 2" key="1">
    <citation type="submission" date="2024-01" db="EMBL/GenBank/DDBJ databases">
        <title>A draft genome for the cacao thread blight pathogen Marasmiellus scandens.</title>
        <authorList>
            <person name="Baruah I.K."/>
            <person name="Leung J."/>
            <person name="Bukari Y."/>
            <person name="Amoako-Attah I."/>
            <person name="Meinhardt L.W."/>
            <person name="Bailey B.A."/>
            <person name="Cohen S.P."/>
        </authorList>
    </citation>
    <scope>NUCLEOTIDE SEQUENCE [LARGE SCALE GENOMIC DNA]</scope>
    <source>
        <strain evidence="1 2">GH-19</strain>
    </source>
</reference>
<gene>
    <name evidence="1" type="ORF">VKT23_014973</name>
</gene>
<accession>A0ABR1J3I9</accession>